<evidence type="ECO:0000256" key="3">
    <source>
        <dbReference type="ARBA" id="ARBA00005349"/>
    </source>
</evidence>
<keyword evidence="4" id="KW-0285">Flavoprotein</keyword>
<evidence type="ECO:0000256" key="6">
    <source>
        <dbReference type="ARBA" id="ARBA00023002"/>
    </source>
</evidence>
<evidence type="ECO:0000259" key="8">
    <source>
        <dbReference type="Pfam" id="PF01494"/>
    </source>
</evidence>
<protein>
    <submittedName>
        <fullName evidence="9">2-octaprenyl-6-methoxyphenyl hydroxylase</fullName>
        <ecNumber evidence="9">1.14.13.-</ecNumber>
    </submittedName>
</protein>
<comment type="cofactor">
    <cofactor evidence="1">
        <name>FAD</name>
        <dbReference type="ChEBI" id="CHEBI:57692"/>
    </cofactor>
</comment>
<dbReference type="SUPFAM" id="SSF51905">
    <property type="entry name" value="FAD/NAD(P)-binding domain"/>
    <property type="match status" value="1"/>
</dbReference>
<geneLocation type="plasmid" evidence="9 10">
    <name>unnamed</name>
</geneLocation>
<dbReference type="Pfam" id="PF01494">
    <property type="entry name" value="FAD_binding_3"/>
    <property type="match status" value="1"/>
</dbReference>
<dbReference type="InterPro" id="IPR051205">
    <property type="entry name" value="UbiH/COQ6_monooxygenase"/>
</dbReference>
<dbReference type="Gene3D" id="3.50.50.60">
    <property type="entry name" value="FAD/NAD(P)-binding domain"/>
    <property type="match status" value="2"/>
</dbReference>
<evidence type="ECO:0000256" key="4">
    <source>
        <dbReference type="ARBA" id="ARBA00022630"/>
    </source>
</evidence>
<comment type="pathway">
    <text evidence="2">Cofactor biosynthesis; ubiquinone biosynthesis.</text>
</comment>
<proteinExistence type="inferred from homology"/>
<dbReference type="NCBIfam" id="TIGR01988">
    <property type="entry name" value="Ubi-OHases"/>
    <property type="match status" value="1"/>
</dbReference>
<dbReference type="InterPro" id="IPR036188">
    <property type="entry name" value="FAD/NAD-bd_sf"/>
</dbReference>
<dbReference type="InterPro" id="IPR011295">
    <property type="entry name" value="UbiH"/>
</dbReference>
<dbReference type="NCBIfam" id="NF004356">
    <property type="entry name" value="PRK05732.1"/>
    <property type="match status" value="1"/>
</dbReference>
<evidence type="ECO:0000313" key="10">
    <source>
        <dbReference type="Proteomes" id="UP001059950"/>
    </source>
</evidence>
<evidence type="ECO:0000256" key="5">
    <source>
        <dbReference type="ARBA" id="ARBA00022827"/>
    </source>
</evidence>
<evidence type="ECO:0000256" key="7">
    <source>
        <dbReference type="ARBA" id="ARBA00023033"/>
    </source>
</evidence>
<dbReference type="NCBIfam" id="TIGR01984">
    <property type="entry name" value="UbiH"/>
    <property type="match status" value="1"/>
</dbReference>
<comment type="similarity">
    <text evidence="3">Belongs to the UbiH/COQ6 family.</text>
</comment>
<reference evidence="9" key="1">
    <citation type="submission" date="2021-04" db="EMBL/GenBank/DDBJ databases">
        <title>Oceanospirillales bacteria with DddD are important DMSP degraders in coastal seawater.</title>
        <authorList>
            <person name="Liu J."/>
        </authorList>
    </citation>
    <scope>NUCLEOTIDE SEQUENCE</scope>
    <source>
        <strain evidence="9">GY6</strain>
        <plasmid evidence="9">unnamed</plasmid>
    </source>
</reference>
<dbReference type="PANTHER" id="PTHR43876:SF8">
    <property type="entry name" value="2-OCTAPRENYL-6-METHOXYPHENOL HYDROXYLASE"/>
    <property type="match status" value="1"/>
</dbReference>
<dbReference type="EC" id="1.14.13.-" evidence="9"/>
<organism evidence="9 10">
    <name type="scientific">Amphritea atlantica</name>
    <dbReference type="NCBI Taxonomy" id="355243"/>
    <lineage>
        <taxon>Bacteria</taxon>
        <taxon>Pseudomonadati</taxon>
        <taxon>Pseudomonadota</taxon>
        <taxon>Gammaproteobacteria</taxon>
        <taxon>Oceanospirillales</taxon>
        <taxon>Oceanospirillaceae</taxon>
        <taxon>Amphritea</taxon>
    </lineage>
</organism>
<dbReference type="EMBL" id="CP073345">
    <property type="protein sequence ID" value="UTW05470.1"/>
    <property type="molecule type" value="Genomic_DNA"/>
</dbReference>
<keyword evidence="5" id="KW-0274">FAD</keyword>
<keyword evidence="6 9" id="KW-0560">Oxidoreductase</keyword>
<dbReference type="InterPro" id="IPR002938">
    <property type="entry name" value="FAD-bd"/>
</dbReference>
<evidence type="ECO:0000256" key="1">
    <source>
        <dbReference type="ARBA" id="ARBA00001974"/>
    </source>
</evidence>
<evidence type="ECO:0000256" key="2">
    <source>
        <dbReference type="ARBA" id="ARBA00004749"/>
    </source>
</evidence>
<dbReference type="GO" id="GO:0016491">
    <property type="term" value="F:oxidoreductase activity"/>
    <property type="evidence" value="ECO:0007669"/>
    <property type="project" value="UniProtKB-KW"/>
</dbReference>
<accession>A0ABY5GZV0</accession>
<gene>
    <name evidence="9" type="primary">ubiH</name>
    <name evidence="9" type="synonym">visB</name>
    <name evidence="9" type="ORF">KDX31_20320</name>
</gene>
<keyword evidence="9" id="KW-0614">Plasmid</keyword>
<dbReference type="PANTHER" id="PTHR43876">
    <property type="entry name" value="UBIQUINONE BIOSYNTHESIS MONOOXYGENASE COQ6, MITOCHONDRIAL"/>
    <property type="match status" value="1"/>
</dbReference>
<name>A0ABY5GZV0_9GAMM</name>
<dbReference type="InterPro" id="IPR010971">
    <property type="entry name" value="UbiH/COQ6"/>
</dbReference>
<sequence>MKQHYDILIIGGGMVGASLAASLIPAGKRLGLSVAVVEAFPMPDADSIQFQPSYDARATALAYGSRLIYEQIGIWDQLREHVCPITDIHVSDKGRFGVSRLNARDENVAALGYVVENHWLGRVLMNRLSQDDAGHIDLLCPAEVTAVNYQQDQQDRMEVSLTVEGGEHRLTAELVVMADGGRSGLCEQLGIGYQQQRYHQHALVTNISPETAHHNIAYERFTDTGPMALLPLEDLPADPATGQSGISHRMGLVWTVPDDQIEEMMALNDREFIERVHERFGYRAGVFVKVGERYSYPLKLSVADEQVRQGLIVLGNAAHALHPIAGQGYNLALRGVVSLAAELIRAREAGISLGDINHLTRFAEQVRQDQQKTIGFSDKAMKLFSNSNPLLALGRSAGLQLLDICPLAKTVFARSAMGLDQPTPDLR</sequence>
<keyword evidence="10" id="KW-1185">Reference proteome</keyword>
<feature type="domain" description="FAD-binding" evidence="8">
    <location>
        <begin position="5"/>
        <end position="345"/>
    </location>
</feature>
<keyword evidence="7" id="KW-0503">Monooxygenase</keyword>
<dbReference type="PRINTS" id="PR00420">
    <property type="entry name" value="RNGMNOXGNASE"/>
</dbReference>
<dbReference type="Proteomes" id="UP001059950">
    <property type="component" value="Plasmid unnamed"/>
</dbReference>
<evidence type="ECO:0000313" key="9">
    <source>
        <dbReference type="EMBL" id="UTW05470.1"/>
    </source>
</evidence>